<gene>
    <name evidence="1" type="ORF">H8E41_11950</name>
</gene>
<name>A0A8J6TGA8_9BACT</name>
<proteinExistence type="predicted"/>
<dbReference type="InterPro" id="IPR005358">
    <property type="entry name" value="Puta_zinc/iron-chelating_dom"/>
</dbReference>
<sequence length="307" mass="35705">MADKNKTLFGFDTNPTSIIPKKYTLDSKIHFRCHPGVSCFTACCGHIDIILTPFDILRLRKHVNLSADEFLLRFTTPTYVEKTDLPGVKIHLDKDGRCPFVTDEGCTIYSERPSACRYYPIGMANFHEGGQEGIQSEKFFFIVKEDHCKGHEEETEWTIKEWRADQGVDLCDQMNKEWLEIVMRRRSFGQQASMSEQAQKMFFMASTDTDKFRNFVFNSSFLDTYDVDQETLDKIKEDDIEMMLFSFRYLASALFGTQDLQIKEEKIKERVSQIDDKKASAEVKAEETYKELLDQRDMLAESLKNNK</sequence>
<reference evidence="1 2" key="1">
    <citation type="submission" date="2020-08" db="EMBL/GenBank/DDBJ databases">
        <title>Bridging the membrane lipid divide: bacteria of the FCB group superphylum have the potential to synthesize archaeal ether lipids.</title>
        <authorList>
            <person name="Villanueva L."/>
            <person name="Von Meijenfeldt F.A.B."/>
            <person name="Westbye A.B."/>
            <person name="Yadav S."/>
            <person name="Hopmans E.C."/>
            <person name="Dutilh B.E."/>
            <person name="Sinninghe Damste J.S."/>
        </authorList>
    </citation>
    <scope>NUCLEOTIDE SEQUENCE [LARGE SCALE GENOMIC DNA]</scope>
    <source>
        <strain evidence="1">NIOZ-UU47</strain>
    </source>
</reference>
<protein>
    <submittedName>
        <fullName evidence="1">YkgJ family cysteine cluster protein</fullName>
    </submittedName>
</protein>
<dbReference type="Proteomes" id="UP000614424">
    <property type="component" value="Unassembled WGS sequence"/>
</dbReference>
<accession>A0A8J6TGA8</accession>
<dbReference type="EMBL" id="JACNJZ010000171">
    <property type="protein sequence ID" value="MBC8318607.1"/>
    <property type="molecule type" value="Genomic_DNA"/>
</dbReference>
<dbReference type="Pfam" id="PF03692">
    <property type="entry name" value="CxxCxxCC"/>
    <property type="match status" value="1"/>
</dbReference>
<evidence type="ECO:0000313" key="2">
    <source>
        <dbReference type="Proteomes" id="UP000614424"/>
    </source>
</evidence>
<organism evidence="1 2">
    <name type="scientific">Candidatus Desulfobia pelagia</name>
    <dbReference type="NCBI Taxonomy" id="2841692"/>
    <lineage>
        <taxon>Bacteria</taxon>
        <taxon>Pseudomonadati</taxon>
        <taxon>Thermodesulfobacteriota</taxon>
        <taxon>Desulfobulbia</taxon>
        <taxon>Desulfobulbales</taxon>
        <taxon>Desulfobulbaceae</taxon>
        <taxon>Candidatus Desulfobia</taxon>
    </lineage>
</organism>
<evidence type="ECO:0000313" key="1">
    <source>
        <dbReference type="EMBL" id="MBC8318607.1"/>
    </source>
</evidence>
<dbReference type="AlphaFoldDB" id="A0A8J6TGA8"/>
<comment type="caution">
    <text evidence="1">The sequence shown here is derived from an EMBL/GenBank/DDBJ whole genome shotgun (WGS) entry which is preliminary data.</text>
</comment>
<dbReference type="PANTHER" id="PTHR35866:SF1">
    <property type="entry name" value="YKGJ FAMILY CYSTEINE CLUSTER PROTEIN"/>
    <property type="match status" value="1"/>
</dbReference>
<dbReference type="PANTHER" id="PTHR35866">
    <property type="entry name" value="PUTATIVE-RELATED"/>
    <property type="match status" value="1"/>
</dbReference>